<reference evidence="2" key="1">
    <citation type="journal article" date="2022" name="bioRxiv">
        <title>Sequencing and chromosome-scale assembly of the giantPleurodeles waltlgenome.</title>
        <authorList>
            <person name="Brown T."/>
            <person name="Elewa A."/>
            <person name="Iarovenko S."/>
            <person name="Subramanian E."/>
            <person name="Araus A.J."/>
            <person name="Petzold A."/>
            <person name="Susuki M."/>
            <person name="Suzuki K.-i.T."/>
            <person name="Hayashi T."/>
            <person name="Toyoda A."/>
            <person name="Oliveira C."/>
            <person name="Osipova E."/>
            <person name="Leigh N.D."/>
            <person name="Simon A."/>
            <person name="Yun M.H."/>
        </authorList>
    </citation>
    <scope>NUCLEOTIDE SEQUENCE</scope>
    <source>
        <strain evidence="2">20211129_DDA</strain>
        <tissue evidence="2">Liver</tissue>
    </source>
</reference>
<feature type="region of interest" description="Disordered" evidence="1">
    <location>
        <begin position="76"/>
        <end position="104"/>
    </location>
</feature>
<evidence type="ECO:0000313" key="2">
    <source>
        <dbReference type="EMBL" id="KAJ1098340.1"/>
    </source>
</evidence>
<comment type="caution">
    <text evidence="2">The sequence shown here is derived from an EMBL/GenBank/DDBJ whole genome shotgun (WGS) entry which is preliminary data.</text>
</comment>
<evidence type="ECO:0000313" key="3">
    <source>
        <dbReference type="Proteomes" id="UP001066276"/>
    </source>
</evidence>
<accession>A0AAV7M3F8</accession>
<name>A0AAV7M3F8_PLEWA</name>
<feature type="region of interest" description="Disordered" evidence="1">
    <location>
        <begin position="1"/>
        <end position="40"/>
    </location>
</feature>
<proteinExistence type="predicted"/>
<feature type="compositionally biased region" description="Basic and acidic residues" evidence="1">
    <location>
        <begin position="18"/>
        <end position="28"/>
    </location>
</feature>
<evidence type="ECO:0000256" key="1">
    <source>
        <dbReference type="SAM" id="MobiDB-lite"/>
    </source>
</evidence>
<dbReference type="EMBL" id="JANPWB010000014">
    <property type="protein sequence ID" value="KAJ1098340.1"/>
    <property type="molecule type" value="Genomic_DNA"/>
</dbReference>
<keyword evidence="3" id="KW-1185">Reference proteome</keyword>
<organism evidence="2 3">
    <name type="scientific">Pleurodeles waltl</name>
    <name type="common">Iberian ribbed newt</name>
    <dbReference type="NCBI Taxonomy" id="8319"/>
    <lineage>
        <taxon>Eukaryota</taxon>
        <taxon>Metazoa</taxon>
        <taxon>Chordata</taxon>
        <taxon>Craniata</taxon>
        <taxon>Vertebrata</taxon>
        <taxon>Euteleostomi</taxon>
        <taxon>Amphibia</taxon>
        <taxon>Batrachia</taxon>
        <taxon>Caudata</taxon>
        <taxon>Salamandroidea</taxon>
        <taxon>Salamandridae</taxon>
        <taxon>Pleurodelinae</taxon>
        <taxon>Pleurodeles</taxon>
    </lineage>
</organism>
<sequence>MTLLEGGQLHKAQKIQKQARESRLEEHSITPIPSPAQVSLGNRKCWKDGLKARSAQNLQGNLKGDRALKLFGGCSKPAHRNFTTRRARRKTRRQPDIAQHTPLGHTIDYSSMSKLGIEKVDEGGCPTRPSVVGPTGIKDIASEIMNTTETNCLDGKDKSLHAKVAQLPTAQKDRKTGLK</sequence>
<dbReference type="Proteomes" id="UP001066276">
    <property type="component" value="Chromosome 10"/>
</dbReference>
<feature type="compositionally biased region" description="Basic residues" evidence="1">
    <location>
        <begin position="77"/>
        <end position="92"/>
    </location>
</feature>
<dbReference type="AlphaFoldDB" id="A0AAV7M3F8"/>
<protein>
    <submittedName>
        <fullName evidence="2">Uncharacterized protein</fullName>
    </submittedName>
</protein>
<gene>
    <name evidence="2" type="ORF">NDU88_003455</name>
</gene>